<dbReference type="RefSeq" id="XP_033573694.1">
    <property type="nucleotide sequence ID" value="XM_033720561.1"/>
</dbReference>
<dbReference type="GeneID" id="54461454"/>
<reference evidence="3" key="3">
    <citation type="submission" date="2025-04" db="UniProtKB">
        <authorList>
            <consortium name="RefSeq"/>
        </authorList>
    </citation>
    <scope>IDENTIFICATION</scope>
    <source>
        <strain evidence="3">CBS 304.34</strain>
    </source>
</reference>
<reference evidence="3" key="2">
    <citation type="submission" date="2020-04" db="EMBL/GenBank/DDBJ databases">
        <authorList>
            <consortium name="NCBI Genome Project"/>
        </authorList>
    </citation>
    <scope>NUCLEOTIDE SEQUENCE</scope>
    <source>
        <strain evidence="3">CBS 304.34</strain>
    </source>
</reference>
<keyword evidence="2" id="KW-1185">Reference proteome</keyword>
<accession>A0A6A6YDD3</accession>
<evidence type="ECO:0000313" key="3">
    <source>
        <dbReference type="RefSeq" id="XP_033573694.1"/>
    </source>
</evidence>
<gene>
    <name evidence="1 3" type="ORF">BDZ99DRAFT_465525</name>
</gene>
<organism evidence="1">
    <name type="scientific">Mytilinidion resinicola</name>
    <dbReference type="NCBI Taxonomy" id="574789"/>
    <lineage>
        <taxon>Eukaryota</taxon>
        <taxon>Fungi</taxon>
        <taxon>Dikarya</taxon>
        <taxon>Ascomycota</taxon>
        <taxon>Pezizomycotina</taxon>
        <taxon>Dothideomycetes</taxon>
        <taxon>Pleosporomycetidae</taxon>
        <taxon>Mytilinidiales</taxon>
        <taxon>Mytilinidiaceae</taxon>
        <taxon>Mytilinidion</taxon>
    </lineage>
</organism>
<dbReference type="AlphaFoldDB" id="A0A6A6YDD3"/>
<dbReference type="OrthoDB" id="6365676at2759"/>
<evidence type="ECO:0000313" key="1">
    <source>
        <dbReference type="EMBL" id="KAF2806730.1"/>
    </source>
</evidence>
<name>A0A6A6YDD3_9PEZI</name>
<dbReference type="EMBL" id="MU003706">
    <property type="protein sequence ID" value="KAF2806730.1"/>
    <property type="molecule type" value="Genomic_DNA"/>
</dbReference>
<dbReference type="Proteomes" id="UP000504636">
    <property type="component" value="Unplaced"/>
</dbReference>
<protein>
    <submittedName>
        <fullName evidence="1 3">Uncharacterized protein</fullName>
    </submittedName>
</protein>
<sequence>MSSSLLPASALPLPIELYLQIIEHVIATPHGAVPIAFPPSDIRTRTLHSLLFVCKPISKAASPYLYTHCLHLNTPSRVEKIRAQAGPVDSGWLSKLIYGNPQYVEPPRITSLYLCHSIPEVRKVLVHIPESAGVIVSGSVLKHDSCRV</sequence>
<evidence type="ECO:0000313" key="2">
    <source>
        <dbReference type="Proteomes" id="UP000504636"/>
    </source>
</evidence>
<proteinExistence type="predicted"/>
<reference evidence="1 3" key="1">
    <citation type="journal article" date="2020" name="Stud. Mycol.">
        <title>101 Dothideomycetes genomes: a test case for predicting lifestyles and emergence of pathogens.</title>
        <authorList>
            <person name="Haridas S."/>
            <person name="Albert R."/>
            <person name="Binder M."/>
            <person name="Bloem J."/>
            <person name="Labutti K."/>
            <person name="Salamov A."/>
            <person name="Andreopoulos B."/>
            <person name="Baker S."/>
            <person name="Barry K."/>
            <person name="Bills G."/>
            <person name="Bluhm B."/>
            <person name="Cannon C."/>
            <person name="Castanera R."/>
            <person name="Culley D."/>
            <person name="Daum C."/>
            <person name="Ezra D."/>
            <person name="Gonzalez J."/>
            <person name="Henrissat B."/>
            <person name="Kuo A."/>
            <person name="Liang C."/>
            <person name="Lipzen A."/>
            <person name="Lutzoni F."/>
            <person name="Magnuson J."/>
            <person name="Mondo S."/>
            <person name="Nolan M."/>
            <person name="Ohm R."/>
            <person name="Pangilinan J."/>
            <person name="Park H.-J."/>
            <person name="Ramirez L."/>
            <person name="Alfaro M."/>
            <person name="Sun H."/>
            <person name="Tritt A."/>
            <person name="Yoshinaga Y."/>
            <person name="Zwiers L.-H."/>
            <person name="Turgeon B."/>
            <person name="Goodwin S."/>
            <person name="Spatafora J."/>
            <person name="Crous P."/>
            <person name="Grigoriev I."/>
        </authorList>
    </citation>
    <scope>NUCLEOTIDE SEQUENCE</scope>
    <source>
        <strain evidence="1 3">CBS 304.34</strain>
    </source>
</reference>